<comment type="subcellular location">
    <subcellularLocation>
        <location evidence="1">Nucleus</location>
    </subcellularLocation>
</comment>
<feature type="compositionally biased region" description="Acidic residues" evidence="9">
    <location>
        <begin position="159"/>
        <end position="177"/>
    </location>
</feature>
<feature type="region of interest" description="Disordered" evidence="9">
    <location>
        <begin position="125"/>
        <end position="186"/>
    </location>
</feature>
<evidence type="ECO:0000256" key="7">
    <source>
        <dbReference type="ARBA" id="ARBA00023242"/>
    </source>
</evidence>
<organism evidence="11 12">
    <name type="scientific">Setaria digitata</name>
    <dbReference type="NCBI Taxonomy" id="48799"/>
    <lineage>
        <taxon>Eukaryota</taxon>
        <taxon>Metazoa</taxon>
        <taxon>Ecdysozoa</taxon>
        <taxon>Nematoda</taxon>
        <taxon>Chromadorea</taxon>
        <taxon>Rhabditida</taxon>
        <taxon>Spirurina</taxon>
        <taxon>Spiruromorpha</taxon>
        <taxon>Filarioidea</taxon>
        <taxon>Setariidae</taxon>
        <taxon>Setaria</taxon>
    </lineage>
</organism>
<dbReference type="GO" id="GO:0000981">
    <property type="term" value="F:DNA-binding transcription factor activity, RNA polymerase II-specific"/>
    <property type="evidence" value="ECO:0007669"/>
    <property type="project" value="TreeGrafter"/>
</dbReference>
<dbReference type="Gene3D" id="1.10.10.60">
    <property type="entry name" value="Homeodomain-like"/>
    <property type="match status" value="1"/>
</dbReference>
<keyword evidence="4 8" id="KW-0440">LIM domain</keyword>
<dbReference type="InterPro" id="IPR050453">
    <property type="entry name" value="LIM_Homeobox_TF"/>
</dbReference>
<evidence type="ECO:0000256" key="1">
    <source>
        <dbReference type="ARBA" id="ARBA00004123"/>
    </source>
</evidence>
<dbReference type="GO" id="GO:0005634">
    <property type="term" value="C:nucleus"/>
    <property type="evidence" value="ECO:0007669"/>
    <property type="project" value="UniProtKB-SubCell"/>
</dbReference>
<dbReference type="AlphaFoldDB" id="A0A915PIG1"/>
<feature type="compositionally biased region" description="Basic and acidic residues" evidence="9">
    <location>
        <begin position="145"/>
        <end position="155"/>
    </location>
</feature>
<keyword evidence="6" id="KW-0371">Homeobox</keyword>
<dbReference type="InterPro" id="IPR001781">
    <property type="entry name" value="Znf_LIM"/>
</dbReference>
<dbReference type="Proteomes" id="UP000887581">
    <property type="component" value="Unplaced"/>
</dbReference>
<proteinExistence type="predicted"/>
<dbReference type="PROSITE" id="PS50023">
    <property type="entry name" value="LIM_DOMAIN_2"/>
    <property type="match status" value="1"/>
</dbReference>
<dbReference type="GO" id="GO:0046872">
    <property type="term" value="F:metal ion binding"/>
    <property type="evidence" value="ECO:0007669"/>
    <property type="project" value="UniProtKB-KW"/>
</dbReference>
<reference evidence="12" key="1">
    <citation type="submission" date="2022-11" db="UniProtKB">
        <authorList>
            <consortium name="WormBaseParasite"/>
        </authorList>
    </citation>
    <scope>IDENTIFICATION</scope>
</reference>
<sequence length="202" mass="23524">MLFDKKNLSRLFGAKCMRCGLPVQSTDYVYRVFASIYHLHCFKCFCCGHLFKKDDQYLLMDGQIVCKPDYEHLLCQAPICQTHLYFDQNDSNRKTPKRPRTILNTQQRKAFKLAFEKTSKPCRKMKKIQRKQEISETNDTGCSEMDIKSNDELKSNCDSADDLDSENDDVEVDDMGSNEERTKESSNPIAQLFHMHTTYFLA</sequence>
<evidence type="ECO:0000256" key="6">
    <source>
        <dbReference type="ARBA" id="ARBA00023155"/>
    </source>
</evidence>
<dbReference type="WBParaSite" id="sdigi.contig107.g4480.t1">
    <property type="protein sequence ID" value="sdigi.contig107.g4480.t1"/>
    <property type="gene ID" value="sdigi.contig107.g4480"/>
</dbReference>
<evidence type="ECO:0000313" key="12">
    <source>
        <dbReference type="WBParaSite" id="sdigi.contig107.g4480.t1"/>
    </source>
</evidence>
<dbReference type="SMART" id="SM00132">
    <property type="entry name" value="LIM"/>
    <property type="match status" value="1"/>
</dbReference>
<evidence type="ECO:0000259" key="10">
    <source>
        <dbReference type="PROSITE" id="PS50023"/>
    </source>
</evidence>
<dbReference type="Pfam" id="PF00412">
    <property type="entry name" value="LIM"/>
    <property type="match status" value="1"/>
</dbReference>
<dbReference type="PROSITE" id="PS00478">
    <property type="entry name" value="LIM_DOMAIN_1"/>
    <property type="match status" value="1"/>
</dbReference>
<name>A0A915PIG1_9BILA</name>
<feature type="domain" description="LIM zinc-binding" evidence="10">
    <location>
        <begin position="14"/>
        <end position="76"/>
    </location>
</feature>
<keyword evidence="3 8" id="KW-0862">Zinc</keyword>
<evidence type="ECO:0000256" key="8">
    <source>
        <dbReference type="PROSITE-ProRule" id="PRU00125"/>
    </source>
</evidence>
<evidence type="ECO:0000256" key="4">
    <source>
        <dbReference type="ARBA" id="ARBA00023038"/>
    </source>
</evidence>
<dbReference type="PANTHER" id="PTHR24208:SF166">
    <property type="entry name" value="LIM HOMEOBOX TRANSCRIPTION FACTOR 1 ALPHA, ISOFORM B"/>
    <property type="match status" value="1"/>
</dbReference>
<dbReference type="Gene3D" id="2.10.110.10">
    <property type="entry name" value="Cysteine Rich Protein"/>
    <property type="match status" value="1"/>
</dbReference>
<keyword evidence="2 8" id="KW-0479">Metal-binding</keyword>
<dbReference type="GO" id="GO:0030182">
    <property type="term" value="P:neuron differentiation"/>
    <property type="evidence" value="ECO:0007669"/>
    <property type="project" value="TreeGrafter"/>
</dbReference>
<dbReference type="GO" id="GO:0000977">
    <property type="term" value="F:RNA polymerase II transcription regulatory region sequence-specific DNA binding"/>
    <property type="evidence" value="ECO:0007669"/>
    <property type="project" value="TreeGrafter"/>
</dbReference>
<keyword evidence="5" id="KW-0238">DNA-binding</keyword>
<evidence type="ECO:0000256" key="3">
    <source>
        <dbReference type="ARBA" id="ARBA00022833"/>
    </source>
</evidence>
<evidence type="ECO:0000256" key="9">
    <source>
        <dbReference type="SAM" id="MobiDB-lite"/>
    </source>
</evidence>
<dbReference type="PANTHER" id="PTHR24208">
    <property type="entry name" value="LIM/HOMEOBOX PROTEIN LHX"/>
    <property type="match status" value="1"/>
</dbReference>
<evidence type="ECO:0000256" key="2">
    <source>
        <dbReference type="ARBA" id="ARBA00022723"/>
    </source>
</evidence>
<evidence type="ECO:0000313" key="11">
    <source>
        <dbReference type="Proteomes" id="UP000887581"/>
    </source>
</evidence>
<keyword evidence="7" id="KW-0539">Nucleus</keyword>
<evidence type="ECO:0000256" key="5">
    <source>
        <dbReference type="ARBA" id="ARBA00023125"/>
    </source>
</evidence>
<keyword evidence="11" id="KW-1185">Reference proteome</keyword>
<protein>
    <submittedName>
        <fullName evidence="12">LIM zinc-binding domain-containing protein</fullName>
    </submittedName>
</protein>
<accession>A0A915PIG1</accession>